<protein>
    <submittedName>
        <fullName evidence="1">Uncharacterized protein</fullName>
    </submittedName>
</protein>
<name>A0ABX5F6G9_9CHRO</name>
<accession>A0ABX5F6G9</accession>
<reference evidence="1 2" key="1">
    <citation type="submission" date="2018-03" db="EMBL/GenBank/DDBJ databases">
        <title>The ancient ancestry and fast evolution of plastids.</title>
        <authorList>
            <person name="Moore K.R."/>
            <person name="Magnabosco C."/>
            <person name="Momper L."/>
            <person name="Gold D.A."/>
            <person name="Bosak T."/>
            <person name="Fournier G.P."/>
        </authorList>
    </citation>
    <scope>NUCLEOTIDE SEQUENCE [LARGE SCALE GENOMIC DNA]</scope>
    <source>
        <strain evidence="1 2">CCALA 015</strain>
    </source>
</reference>
<comment type="caution">
    <text evidence="1">The sequence shown here is derived from an EMBL/GenBank/DDBJ whole genome shotgun (WGS) entry which is preliminary data.</text>
</comment>
<evidence type="ECO:0000313" key="2">
    <source>
        <dbReference type="Proteomes" id="UP000238218"/>
    </source>
</evidence>
<keyword evidence="2" id="KW-1185">Reference proteome</keyword>
<organism evidence="1 2">
    <name type="scientific">Aphanothece cf. minutissima CCALA 015</name>
    <dbReference type="NCBI Taxonomy" id="2107695"/>
    <lineage>
        <taxon>Bacteria</taxon>
        <taxon>Bacillati</taxon>
        <taxon>Cyanobacteriota</taxon>
        <taxon>Cyanophyceae</taxon>
        <taxon>Oscillatoriophycideae</taxon>
        <taxon>Chroococcales</taxon>
        <taxon>Aphanothecaceae</taxon>
        <taxon>Aphanothece</taxon>
    </lineage>
</organism>
<dbReference type="Gene3D" id="3.40.50.11350">
    <property type="match status" value="1"/>
</dbReference>
<dbReference type="EMBL" id="PVWP01000010">
    <property type="protein sequence ID" value="PSB36393.1"/>
    <property type="molecule type" value="Genomic_DNA"/>
</dbReference>
<sequence>MSHWFRTDGHFIFGWPPQALSGRSCLPACLLGRLDTYEAAYSRTINNFVDRQTQEPLSFDFSCSHPEEILVHEQCGGGLDAIKALRHLRLLPELQAKIRRLLGELGTYEAIHIRNTDLTTDYVSFFRTIQVLPSHKVIVCTDDHRCLAYAREFWKDRLIVVHGVPDTGGRPLHFTNALDRHETNVHTLLDLMILASATVLHSCRTSQGRESGFSLLARSLRANPRVMRHLLNG</sequence>
<gene>
    <name evidence="1" type="ORF">C7B81_14205</name>
</gene>
<dbReference type="RefSeq" id="WP_106222697.1">
    <property type="nucleotide sequence ID" value="NZ_PVWP01000010.1"/>
</dbReference>
<dbReference type="Proteomes" id="UP000238218">
    <property type="component" value="Unassembled WGS sequence"/>
</dbReference>
<proteinExistence type="predicted"/>
<evidence type="ECO:0000313" key="1">
    <source>
        <dbReference type="EMBL" id="PSB36393.1"/>
    </source>
</evidence>